<dbReference type="RefSeq" id="WP_251743166.1">
    <property type="nucleotide sequence ID" value="NZ_JBHUOJ010000023.1"/>
</dbReference>
<evidence type="ECO:0000313" key="2">
    <source>
        <dbReference type="Proteomes" id="UP001597438"/>
    </source>
</evidence>
<accession>A0ABW5X5S9</accession>
<comment type="caution">
    <text evidence="1">The sequence shown here is derived from an EMBL/GenBank/DDBJ whole genome shotgun (WGS) entry which is preliminary data.</text>
</comment>
<dbReference type="Proteomes" id="UP001597438">
    <property type="component" value="Unassembled WGS sequence"/>
</dbReference>
<gene>
    <name evidence="1" type="ORF">ACFSYS_10790</name>
</gene>
<proteinExistence type="predicted"/>
<keyword evidence="2" id="KW-1185">Reference proteome</keyword>
<evidence type="ECO:0000313" key="1">
    <source>
        <dbReference type="EMBL" id="MFD2833777.1"/>
    </source>
</evidence>
<protein>
    <submittedName>
        <fullName evidence="1">Uncharacterized protein</fullName>
    </submittedName>
</protein>
<reference evidence="2" key="1">
    <citation type="journal article" date="2019" name="Int. J. Syst. Evol. Microbiol.">
        <title>The Global Catalogue of Microorganisms (GCM) 10K type strain sequencing project: providing services to taxonomists for standard genome sequencing and annotation.</title>
        <authorList>
            <consortium name="The Broad Institute Genomics Platform"/>
            <consortium name="The Broad Institute Genome Sequencing Center for Infectious Disease"/>
            <person name="Wu L."/>
            <person name="Ma J."/>
        </authorList>
    </citation>
    <scope>NUCLEOTIDE SEQUENCE [LARGE SCALE GENOMIC DNA]</scope>
    <source>
        <strain evidence="2">KCTC 52925</strain>
    </source>
</reference>
<dbReference type="EMBL" id="JBHUOJ010000023">
    <property type="protein sequence ID" value="MFD2833777.1"/>
    <property type="molecule type" value="Genomic_DNA"/>
</dbReference>
<sequence length="220" mass="25035">MKRITPYEEINEALLSLDNGGRFYNILTKSNDGIIDQSELGKVGGLFNDKQKMILFLELSMTFLKNEERKIIIGKLDKDLKQTYLNFKSQILLPSEANEKGIIASNAILTGVPKLVDEKSDFTGFIFVPIMTGKVMTFIMIPIVDNYNVYELRDEKTSETFIIAHSRDSKILPNEKIIIAGVFKELKSGKNENSKILKFLEANYYISEKKPVANKSVKRK</sequence>
<name>A0ABW5X5S9_9FLAO</name>
<organism evidence="1 2">
    <name type="scientific">Christiangramia antarctica</name>
    <dbReference type="NCBI Taxonomy" id="2058158"/>
    <lineage>
        <taxon>Bacteria</taxon>
        <taxon>Pseudomonadati</taxon>
        <taxon>Bacteroidota</taxon>
        <taxon>Flavobacteriia</taxon>
        <taxon>Flavobacteriales</taxon>
        <taxon>Flavobacteriaceae</taxon>
        <taxon>Christiangramia</taxon>
    </lineage>
</organism>